<dbReference type="InterPro" id="IPR052050">
    <property type="entry name" value="SecEffector_AnkRepeat"/>
</dbReference>
<sequence length="532" mass="58554">MEMAIKDGDGDLLVTIYKLHKEDFGKKHPRFGFRNPLRHAATHGRLEILEWLSKQDEKATWLQDPWLLDAALASCKLEVVQWVHKKFCGSNSMIVQTQSLDAVASRGALDLLQWTLSAYPTSELSTDAQQPTAIWRWSSTCTKKWTEGCTTRAMDKAAANGHLEVVKFLHESRTDGCTTRAMNEAASNGHLNLVKFLHEHRKEGCTEKAMNGAAGGGHLEVVRFLHTSRSEGCTEYAMEAAIPHLEVAKYLEDNHCCSGDWSNVAIAAAQTGDLAALRFVCTHHAEDVSAAALLYAGGESLLEMIKIFEEFNVDGWTSTVMDYAAGVGNLDAVRYLHMHRTKGCSTDAMDKAATNAHLEGLRHLHEYRTEGCTKAAMDGAAGAANLEILRFLQKERPDGCTSDAICRAAKSGDIQVLEFILSHYDLSIPETAALSGTKGGHWDILVRLLRLNPPEDHVEISHTLAAEGHLSIIKRLCKASAIDQPIVQSCIVQAAENGHWYVVKFLLSQVTDALLGYDWFTEAIEAASLFAD</sequence>
<accession>A0A8K1C8S4</accession>
<dbReference type="PANTHER" id="PTHR46586:SF3">
    <property type="entry name" value="ANKYRIN REPEAT-CONTAINING PROTEIN"/>
    <property type="match status" value="1"/>
</dbReference>
<organism evidence="1 2">
    <name type="scientific">Pythium oligandrum</name>
    <name type="common">Mycoparasitic fungus</name>
    <dbReference type="NCBI Taxonomy" id="41045"/>
    <lineage>
        <taxon>Eukaryota</taxon>
        <taxon>Sar</taxon>
        <taxon>Stramenopiles</taxon>
        <taxon>Oomycota</taxon>
        <taxon>Peronosporomycetes</taxon>
        <taxon>Pythiales</taxon>
        <taxon>Pythiaceae</taxon>
        <taxon>Pythium</taxon>
    </lineage>
</organism>
<dbReference type="PANTHER" id="PTHR46586">
    <property type="entry name" value="ANKYRIN REPEAT-CONTAINING PROTEIN"/>
    <property type="match status" value="1"/>
</dbReference>
<dbReference type="Gene3D" id="1.25.40.20">
    <property type="entry name" value="Ankyrin repeat-containing domain"/>
    <property type="match status" value="2"/>
</dbReference>
<dbReference type="AlphaFoldDB" id="A0A8K1C8S4"/>
<evidence type="ECO:0000313" key="2">
    <source>
        <dbReference type="Proteomes" id="UP000794436"/>
    </source>
</evidence>
<name>A0A8K1C8S4_PYTOL</name>
<dbReference type="InterPro" id="IPR002110">
    <property type="entry name" value="Ankyrin_rpt"/>
</dbReference>
<dbReference type="OrthoDB" id="74529at2759"/>
<dbReference type="EMBL" id="SPLM01000111">
    <property type="protein sequence ID" value="TMW58657.1"/>
    <property type="molecule type" value="Genomic_DNA"/>
</dbReference>
<dbReference type="SUPFAM" id="SSF48403">
    <property type="entry name" value="Ankyrin repeat"/>
    <property type="match status" value="2"/>
</dbReference>
<evidence type="ECO:0008006" key="3">
    <source>
        <dbReference type="Google" id="ProtNLM"/>
    </source>
</evidence>
<dbReference type="Proteomes" id="UP000794436">
    <property type="component" value="Unassembled WGS sequence"/>
</dbReference>
<comment type="caution">
    <text evidence="1">The sequence shown here is derived from an EMBL/GenBank/DDBJ whole genome shotgun (WGS) entry which is preliminary data.</text>
</comment>
<keyword evidence="2" id="KW-1185">Reference proteome</keyword>
<reference evidence="1" key="1">
    <citation type="submission" date="2019-03" db="EMBL/GenBank/DDBJ databases">
        <title>Long read genome sequence of the mycoparasitic Pythium oligandrum ATCC 38472 isolated from sugarbeet rhizosphere.</title>
        <authorList>
            <person name="Gaulin E."/>
        </authorList>
    </citation>
    <scope>NUCLEOTIDE SEQUENCE</scope>
    <source>
        <strain evidence="1">ATCC 38472_TT</strain>
    </source>
</reference>
<dbReference type="InterPro" id="IPR036770">
    <property type="entry name" value="Ankyrin_rpt-contain_sf"/>
</dbReference>
<protein>
    <recommendedName>
        <fullName evidence="3">Ankyrin repeat protein</fullName>
    </recommendedName>
</protein>
<dbReference type="Pfam" id="PF13637">
    <property type="entry name" value="Ank_4"/>
    <property type="match status" value="1"/>
</dbReference>
<proteinExistence type="predicted"/>
<evidence type="ECO:0000313" key="1">
    <source>
        <dbReference type="EMBL" id="TMW58657.1"/>
    </source>
</evidence>
<dbReference type="SUPFAM" id="SSF140860">
    <property type="entry name" value="Pseudo ankyrin repeat-like"/>
    <property type="match status" value="1"/>
</dbReference>
<gene>
    <name evidence="1" type="ORF">Poli38472_010216</name>
</gene>